<dbReference type="PANTHER" id="PTHR13136">
    <property type="entry name" value="TESTIS DEVELOPMENT PROTEIN PRTD"/>
    <property type="match status" value="1"/>
</dbReference>
<dbReference type="EMBL" id="JABBNT010000001">
    <property type="protein sequence ID" value="NMM43744.1"/>
    <property type="molecule type" value="Genomic_DNA"/>
</dbReference>
<comment type="caution">
    <text evidence="2">The sequence shown here is derived from an EMBL/GenBank/DDBJ whole genome shotgun (WGS) entry which is preliminary data.</text>
</comment>
<evidence type="ECO:0000313" key="3">
    <source>
        <dbReference type="Proteomes" id="UP000539372"/>
    </source>
</evidence>
<gene>
    <name evidence="2" type="ORF">HH303_04595</name>
</gene>
<accession>A0A7Y0DY34</accession>
<dbReference type="InterPro" id="IPR026555">
    <property type="entry name" value="NSL3/Tex30"/>
</dbReference>
<name>A0A7Y0DY34_9PROT</name>
<dbReference type="GO" id="GO:0016787">
    <property type="term" value="F:hydrolase activity"/>
    <property type="evidence" value="ECO:0007669"/>
    <property type="project" value="UniProtKB-KW"/>
</dbReference>
<dbReference type="RefSeq" id="WP_169623997.1">
    <property type="nucleotide sequence ID" value="NZ_JABBNT010000001.1"/>
</dbReference>
<dbReference type="InterPro" id="IPR029058">
    <property type="entry name" value="AB_hydrolase_fold"/>
</dbReference>
<proteinExistence type="predicted"/>
<reference evidence="2 3" key="1">
    <citation type="submission" date="2020-04" db="EMBL/GenBank/DDBJ databases">
        <title>Rhodospirillaceae bacterium KN72 isolated from deep sea.</title>
        <authorList>
            <person name="Zhang D.-C."/>
        </authorList>
    </citation>
    <scope>NUCLEOTIDE SEQUENCE [LARGE SCALE GENOMIC DNA]</scope>
    <source>
        <strain evidence="2 3">KN72</strain>
    </source>
</reference>
<dbReference type="Pfam" id="PF20408">
    <property type="entry name" value="Abhydrolase_11"/>
    <property type="match status" value="1"/>
</dbReference>
<dbReference type="SUPFAM" id="SSF53474">
    <property type="entry name" value="alpha/beta-Hydrolases"/>
    <property type="match status" value="1"/>
</dbReference>
<sequence length="217" mass="23912">MQAEFDLPFIDTGPDDAAHRLVLAHGAGAPMDSPFMETMAALLAGKGVAVTRFEFPYMAERRREGRKKPPDRAPVLIQAWRQALADCRQRFPRCRLSIGGKSMGGRMATMLAAEQDRPDDLVSVVTLGYPFHPPGKPEKTRTDHFAAIDRPVLMLQGMRDPFGTESEVSKYPLPANSTLFWLPDGDHDFKPRKASGSTHEGNLSIAADKVAGFLDSY</sequence>
<dbReference type="InterPro" id="IPR046879">
    <property type="entry name" value="KANL3/Tex30_Abhydrolase"/>
</dbReference>
<protein>
    <submittedName>
        <fullName evidence="2">Alpha/beta fold hydrolase</fullName>
    </submittedName>
</protein>
<dbReference type="PANTHER" id="PTHR13136:SF11">
    <property type="entry name" value="TESTIS-EXPRESSED PROTEIN 30"/>
    <property type="match status" value="1"/>
</dbReference>
<feature type="domain" description="KANL3/Tex30 alpha/beta hydrolase-like" evidence="1">
    <location>
        <begin position="19"/>
        <end position="214"/>
    </location>
</feature>
<evidence type="ECO:0000313" key="2">
    <source>
        <dbReference type="EMBL" id="NMM43744.1"/>
    </source>
</evidence>
<organism evidence="2 3">
    <name type="scientific">Pacificispira spongiicola</name>
    <dbReference type="NCBI Taxonomy" id="2729598"/>
    <lineage>
        <taxon>Bacteria</taxon>
        <taxon>Pseudomonadati</taxon>
        <taxon>Pseudomonadota</taxon>
        <taxon>Alphaproteobacteria</taxon>
        <taxon>Rhodospirillales</taxon>
        <taxon>Rhodospirillaceae</taxon>
        <taxon>Pacificispira</taxon>
    </lineage>
</organism>
<keyword evidence="3" id="KW-1185">Reference proteome</keyword>
<dbReference type="Proteomes" id="UP000539372">
    <property type="component" value="Unassembled WGS sequence"/>
</dbReference>
<evidence type="ECO:0000259" key="1">
    <source>
        <dbReference type="Pfam" id="PF20408"/>
    </source>
</evidence>
<keyword evidence="2" id="KW-0378">Hydrolase</keyword>
<dbReference type="Gene3D" id="3.40.50.1820">
    <property type="entry name" value="alpha/beta hydrolase"/>
    <property type="match status" value="1"/>
</dbReference>
<dbReference type="AlphaFoldDB" id="A0A7Y0DY34"/>